<evidence type="ECO:0000313" key="1">
    <source>
        <dbReference type="EMBL" id="OMO98954.1"/>
    </source>
</evidence>
<keyword evidence="2" id="KW-1185">Reference proteome</keyword>
<dbReference type="EMBL" id="AWUE01015209">
    <property type="protein sequence ID" value="OMO98954.1"/>
    <property type="molecule type" value="Genomic_DNA"/>
</dbReference>
<evidence type="ECO:0000313" key="2">
    <source>
        <dbReference type="Proteomes" id="UP000187203"/>
    </source>
</evidence>
<protein>
    <submittedName>
        <fullName evidence="1">Uncharacterized protein</fullName>
    </submittedName>
</protein>
<sequence length="30" mass="3364">MATIQAETDELMTRLWATTPQSPPLTFLIS</sequence>
<reference evidence="2" key="1">
    <citation type="submission" date="2013-09" db="EMBL/GenBank/DDBJ databases">
        <title>Corchorus olitorius genome sequencing.</title>
        <authorList>
            <person name="Alam M."/>
            <person name="Haque M.S."/>
            <person name="Islam M.S."/>
            <person name="Emdad E.M."/>
            <person name="Islam M.M."/>
            <person name="Ahmed B."/>
            <person name="Halim A."/>
            <person name="Hossen Q.M.M."/>
            <person name="Hossain M.Z."/>
            <person name="Ahmed R."/>
            <person name="Khan M.M."/>
            <person name="Islam R."/>
            <person name="Rashid M.M."/>
            <person name="Khan S.A."/>
            <person name="Rahman M.S."/>
            <person name="Alam M."/>
            <person name="Yahiya A.S."/>
            <person name="Khan M.S."/>
            <person name="Azam M.S."/>
            <person name="Haque T."/>
            <person name="Lashkar M.Z.H."/>
            <person name="Akhand A.I."/>
            <person name="Morshed G."/>
            <person name="Roy S."/>
            <person name="Uddin K.S."/>
            <person name="Rabeya T."/>
            <person name="Hossain A.S."/>
            <person name="Chowdhury A."/>
            <person name="Snigdha A.R."/>
            <person name="Mortoza M.S."/>
            <person name="Matin S.A."/>
            <person name="Hoque S.M.E."/>
            <person name="Islam M.K."/>
            <person name="Roy D.K."/>
            <person name="Haider R."/>
            <person name="Moosa M.M."/>
            <person name="Elias S.M."/>
            <person name="Hasan A.M."/>
            <person name="Jahan S."/>
            <person name="Shafiuddin M."/>
            <person name="Mahmood N."/>
            <person name="Shommy N.S."/>
        </authorList>
    </citation>
    <scope>NUCLEOTIDE SEQUENCE [LARGE SCALE GENOMIC DNA]</scope>
    <source>
        <strain evidence="2">cv. O-4</strain>
    </source>
</reference>
<comment type="caution">
    <text evidence="1">The sequence shown here is derived from an EMBL/GenBank/DDBJ whole genome shotgun (WGS) entry which is preliminary data.</text>
</comment>
<gene>
    <name evidence="1" type="ORF">COLO4_13610</name>
</gene>
<proteinExistence type="predicted"/>
<dbReference type="Proteomes" id="UP000187203">
    <property type="component" value="Unassembled WGS sequence"/>
</dbReference>
<name>A0A1R3JVU6_9ROSI</name>
<dbReference type="AlphaFoldDB" id="A0A1R3JVU6"/>
<accession>A0A1R3JVU6</accession>
<organism evidence="1 2">
    <name type="scientific">Corchorus olitorius</name>
    <dbReference type="NCBI Taxonomy" id="93759"/>
    <lineage>
        <taxon>Eukaryota</taxon>
        <taxon>Viridiplantae</taxon>
        <taxon>Streptophyta</taxon>
        <taxon>Embryophyta</taxon>
        <taxon>Tracheophyta</taxon>
        <taxon>Spermatophyta</taxon>
        <taxon>Magnoliopsida</taxon>
        <taxon>eudicotyledons</taxon>
        <taxon>Gunneridae</taxon>
        <taxon>Pentapetalae</taxon>
        <taxon>rosids</taxon>
        <taxon>malvids</taxon>
        <taxon>Malvales</taxon>
        <taxon>Malvaceae</taxon>
        <taxon>Grewioideae</taxon>
        <taxon>Apeibeae</taxon>
        <taxon>Corchorus</taxon>
    </lineage>
</organism>